<feature type="domain" description="Resolvase/invertase-type recombinase catalytic" evidence="5">
    <location>
        <begin position="1"/>
        <end position="135"/>
    </location>
</feature>
<dbReference type="InterPro" id="IPR050639">
    <property type="entry name" value="SSR_resolvase"/>
</dbReference>
<accession>A0ABN1XXA7</accession>
<keyword evidence="2" id="KW-0229">DNA integration</keyword>
<dbReference type="InterPro" id="IPR006118">
    <property type="entry name" value="Recombinase_CS"/>
</dbReference>
<dbReference type="SUPFAM" id="SSF46689">
    <property type="entry name" value="Homeodomain-like"/>
    <property type="match status" value="1"/>
</dbReference>
<dbReference type="SUPFAM" id="SSF53041">
    <property type="entry name" value="Resolvase-like"/>
    <property type="match status" value="1"/>
</dbReference>
<keyword evidence="4" id="KW-0233">DNA recombination</keyword>
<evidence type="ECO:0000256" key="4">
    <source>
        <dbReference type="ARBA" id="ARBA00023172"/>
    </source>
</evidence>
<reference evidence="6 7" key="1">
    <citation type="journal article" date="2019" name="Int. J. Syst. Evol. Microbiol.">
        <title>The Global Catalogue of Microorganisms (GCM) 10K type strain sequencing project: providing services to taxonomists for standard genome sequencing and annotation.</title>
        <authorList>
            <consortium name="The Broad Institute Genomics Platform"/>
            <consortium name="The Broad Institute Genome Sequencing Center for Infectious Disease"/>
            <person name="Wu L."/>
            <person name="Ma J."/>
        </authorList>
    </citation>
    <scope>NUCLEOTIDE SEQUENCE [LARGE SCALE GENOMIC DNA]</scope>
    <source>
        <strain evidence="6 7">JCM 11896</strain>
    </source>
</reference>
<evidence type="ECO:0000259" key="5">
    <source>
        <dbReference type="PROSITE" id="PS51736"/>
    </source>
</evidence>
<dbReference type="PANTHER" id="PTHR30461:SF2">
    <property type="entry name" value="SERINE RECOMBINASE PINE-RELATED"/>
    <property type="match status" value="1"/>
</dbReference>
<dbReference type="PROSITE" id="PS51736">
    <property type="entry name" value="RECOMBINASES_3"/>
    <property type="match status" value="1"/>
</dbReference>
<dbReference type="InterPro" id="IPR006119">
    <property type="entry name" value="Resolv_N"/>
</dbReference>
<protein>
    <submittedName>
        <fullName evidence="6">Recombinase family protein</fullName>
    </submittedName>
</protein>
<proteinExistence type="inferred from homology"/>
<comment type="similarity">
    <text evidence="1">Belongs to the site-specific recombinase resolvase family.</text>
</comment>
<sequence length="194" mass="21030">MRIGYGRVSTRDQHLEAQHDALTAAGCEEIFVDKASGTLARRPELDKALLTAGRAGDQLVITKLDRLGRSLEHLIGLSKQLQAKQVDLVVLDQGIDTSTPVGRMFFQILGAIAEFEHALMSERTIDGLAAARARGRTGGQKPKLGPRQVALARQMYAETGADGRRRYTVAQIAAEFGVTRPTIYRHLGKPAAAS</sequence>
<dbReference type="CDD" id="cd00569">
    <property type="entry name" value="HTH_Hin_like"/>
    <property type="match status" value="1"/>
</dbReference>
<organism evidence="6 7">
    <name type="scientific">Pseudonocardia kongjuensis</name>
    <dbReference type="NCBI Taxonomy" id="102227"/>
    <lineage>
        <taxon>Bacteria</taxon>
        <taxon>Bacillati</taxon>
        <taxon>Actinomycetota</taxon>
        <taxon>Actinomycetes</taxon>
        <taxon>Pseudonocardiales</taxon>
        <taxon>Pseudonocardiaceae</taxon>
        <taxon>Pseudonocardia</taxon>
    </lineage>
</organism>
<dbReference type="InterPro" id="IPR009057">
    <property type="entry name" value="Homeodomain-like_sf"/>
</dbReference>
<name>A0ABN1XXA7_9PSEU</name>
<dbReference type="CDD" id="cd03768">
    <property type="entry name" value="SR_ResInv"/>
    <property type="match status" value="1"/>
</dbReference>
<keyword evidence="3" id="KW-0238">DNA-binding</keyword>
<dbReference type="Proteomes" id="UP001501414">
    <property type="component" value="Unassembled WGS sequence"/>
</dbReference>
<keyword evidence="7" id="KW-1185">Reference proteome</keyword>
<dbReference type="Pfam" id="PF00239">
    <property type="entry name" value="Resolvase"/>
    <property type="match status" value="1"/>
</dbReference>
<dbReference type="Gene3D" id="3.40.50.1390">
    <property type="entry name" value="Resolvase, N-terminal catalytic domain"/>
    <property type="match status" value="1"/>
</dbReference>
<evidence type="ECO:0000256" key="2">
    <source>
        <dbReference type="ARBA" id="ARBA00022908"/>
    </source>
</evidence>
<dbReference type="PROSITE" id="PS00398">
    <property type="entry name" value="RECOMBINASES_2"/>
    <property type="match status" value="1"/>
</dbReference>
<gene>
    <name evidence="6" type="ORF">GCM10009613_26260</name>
</gene>
<dbReference type="Gene3D" id="1.10.10.60">
    <property type="entry name" value="Homeodomain-like"/>
    <property type="match status" value="1"/>
</dbReference>
<dbReference type="PANTHER" id="PTHR30461">
    <property type="entry name" value="DNA-INVERTASE FROM LAMBDOID PROPHAGE"/>
    <property type="match status" value="1"/>
</dbReference>
<comment type="caution">
    <text evidence="6">The sequence shown here is derived from an EMBL/GenBank/DDBJ whole genome shotgun (WGS) entry which is preliminary data.</text>
</comment>
<dbReference type="EMBL" id="BAAAJK010000008">
    <property type="protein sequence ID" value="GAA1388624.1"/>
    <property type="molecule type" value="Genomic_DNA"/>
</dbReference>
<dbReference type="RefSeq" id="WP_344021975.1">
    <property type="nucleotide sequence ID" value="NZ_BAAAJK010000008.1"/>
</dbReference>
<evidence type="ECO:0000256" key="3">
    <source>
        <dbReference type="ARBA" id="ARBA00023125"/>
    </source>
</evidence>
<evidence type="ECO:0000256" key="1">
    <source>
        <dbReference type="ARBA" id="ARBA00009913"/>
    </source>
</evidence>
<evidence type="ECO:0000313" key="7">
    <source>
        <dbReference type="Proteomes" id="UP001501414"/>
    </source>
</evidence>
<evidence type="ECO:0000313" key="6">
    <source>
        <dbReference type="EMBL" id="GAA1388624.1"/>
    </source>
</evidence>
<dbReference type="InterPro" id="IPR036162">
    <property type="entry name" value="Resolvase-like_N_sf"/>
</dbReference>
<dbReference type="SMART" id="SM00857">
    <property type="entry name" value="Resolvase"/>
    <property type="match status" value="1"/>
</dbReference>